<proteinExistence type="predicted"/>
<evidence type="ECO:0000313" key="3">
    <source>
        <dbReference type="EMBL" id="QRO86098.1"/>
    </source>
</evidence>
<evidence type="ECO:0000313" key="4">
    <source>
        <dbReference type="Proteomes" id="UP000241209"/>
    </source>
</evidence>
<protein>
    <submittedName>
        <fullName evidence="2">AbrB family transcriptional regulator</fullName>
    </submittedName>
</protein>
<dbReference type="GeneID" id="64117592"/>
<feature type="domain" description="SpoVT-AbrB" evidence="1">
    <location>
        <begin position="13"/>
        <end position="58"/>
    </location>
</feature>
<accession>A0A2T4PWT0</accession>
<reference evidence="3 5" key="3">
    <citation type="submission" date="2021-02" db="EMBL/GenBank/DDBJ databases">
        <title>FDA dAtabase for Regulatory Grade micrObial Sequences (FDA-ARGOS): Supporting development and validation of Infectious Disease Dx tests.</title>
        <authorList>
            <person name="Sproer C."/>
            <person name="Gronow S."/>
            <person name="Severitt S."/>
            <person name="Schroder I."/>
            <person name="Tallon L."/>
            <person name="Sadzewicz L."/>
            <person name="Zhao X."/>
            <person name="Boylan J."/>
            <person name="Ott S."/>
            <person name="Bowen H."/>
            <person name="Vavikolanu K."/>
            <person name="Mehta A."/>
            <person name="Aluvathingal J."/>
            <person name="Nadendla S."/>
            <person name="Lowell S."/>
            <person name="Myers T."/>
            <person name="Yan Y."/>
            <person name="Sichtig H."/>
        </authorList>
    </citation>
    <scope>NUCLEOTIDE SEQUENCE [LARGE SCALE GENOMIC DNA]</scope>
    <source>
        <strain evidence="3 5">FDAARGOS_1207</strain>
    </source>
</reference>
<reference evidence="2" key="2">
    <citation type="submission" date="2018-03" db="EMBL/GenBank/DDBJ databases">
        <authorList>
            <person name="Keele B.F."/>
        </authorList>
    </citation>
    <scope>NUCLEOTIDE SEQUENCE</scope>
    <source>
        <strain evidence="2">SNUC 2204</strain>
    </source>
</reference>
<dbReference type="AlphaFoldDB" id="A0A2T4PWT0"/>
<dbReference type="RefSeq" id="WP_103322578.1">
    <property type="nucleotide sequence ID" value="NZ_BMDF01000005.1"/>
</dbReference>
<name>A0A2T4PWT0_9STAP</name>
<dbReference type="InterPro" id="IPR007159">
    <property type="entry name" value="SpoVT-AbrB_dom"/>
</dbReference>
<sequence length="86" mass="9950">MSEPTNKAYAKVYKSGNGQVISIKKDMLEKAGFKIGDELVMNVKGNQIVLEKPNTFKDRWRKFIEDGGEYERGEYDWGESVGREEW</sequence>
<keyword evidence="5" id="KW-1185">Reference proteome</keyword>
<dbReference type="EMBL" id="PZFK01000002">
    <property type="protein sequence ID" value="PTI30963.1"/>
    <property type="molecule type" value="Genomic_DNA"/>
</dbReference>
<dbReference type="OrthoDB" id="2394761at2"/>
<dbReference type="SUPFAM" id="SSF89447">
    <property type="entry name" value="AbrB/MazE/MraZ-like"/>
    <property type="match status" value="1"/>
</dbReference>
<organism evidence="2 4">
    <name type="scientific">Mammaliicoccus vitulinus</name>
    <dbReference type="NCBI Taxonomy" id="71237"/>
    <lineage>
        <taxon>Bacteria</taxon>
        <taxon>Bacillati</taxon>
        <taxon>Bacillota</taxon>
        <taxon>Bacilli</taxon>
        <taxon>Bacillales</taxon>
        <taxon>Staphylococcaceae</taxon>
        <taxon>Mammaliicoccus</taxon>
    </lineage>
</organism>
<dbReference type="Proteomes" id="UP000241209">
    <property type="component" value="Unassembled WGS sequence"/>
</dbReference>
<dbReference type="SMART" id="SM00966">
    <property type="entry name" value="SpoVT_AbrB"/>
    <property type="match status" value="1"/>
</dbReference>
<dbReference type="GO" id="GO:0003677">
    <property type="term" value="F:DNA binding"/>
    <property type="evidence" value="ECO:0007669"/>
    <property type="project" value="InterPro"/>
</dbReference>
<dbReference type="Gene3D" id="2.10.260.10">
    <property type="match status" value="1"/>
</dbReference>
<gene>
    <name evidence="2" type="ORF">BU072_01410</name>
    <name evidence="3" type="ORF">I6J37_05420</name>
</gene>
<evidence type="ECO:0000313" key="2">
    <source>
        <dbReference type="EMBL" id="PTI30963.1"/>
    </source>
</evidence>
<evidence type="ECO:0000259" key="1">
    <source>
        <dbReference type="SMART" id="SM00966"/>
    </source>
</evidence>
<reference evidence="2 4" key="1">
    <citation type="journal article" date="2016" name="Front. Microbiol.">
        <title>Comprehensive Phylogenetic Analysis of Bovine Non-aureus Staphylococci Species Based on Whole-Genome Sequencing.</title>
        <authorList>
            <person name="Naushad S."/>
            <person name="Barkema H.W."/>
            <person name="Luby C."/>
            <person name="Condas L.A."/>
            <person name="Nobrega D.B."/>
            <person name="Carson D.A."/>
            <person name="De Buck J."/>
        </authorList>
    </citation>
    <scope>NUCLEOTIDE SEQUENCE [LARGE SCALE GENOMIC DNA]</scope>
    <source>
        <strain evidence="2 4">SNUC 2204</strain>
    </source>
</reference>
<dbReference type="Proteomes" id="UP000627155">
    <property type="component" value="Chromosome"/>
</dbReference>
<dbReference type="EMBL" id="CP069486">
    <property type="protein sequence ID" value="QRO86098.1"/>
    <property type="molecule type" value="Genomic_DNA"/>
</dbReference>
<dbReference type="InterPro" id="IPR037914">
    <property type="entry name" value="SpoVT-AbrB_sf"/>
</dbReference>
<evidence type="ECO:0000313" key="5">
    <source>
        <dbReference type="Proteomes" id="UP000627155"/>
    </source>
</evidence>